<accession>A0A4Q1RLU5</accession>
<proteinExistence type="predicted"/>
<protein>
    <submittedName>
        <fullName evidence="1">Spore coat associated protein CotJA</fullName>
    </submittedName>
</protein>
<evidence type="ECO:0000313" key="2">
    <source>
        <dbReference type="Proteomes" id="UP000290106"/>
    </source>
</evidence>
<dbReference type="InterPro" id="IPR020256">
    <property type="entry name" value="Spore_coat_CotJA"/>
</dbReference>
<dbReference type="OrthoDB" id="9800571at2"/>
<keyword evidence="2" id="KW-1185">Reference proteome</keyword>
<gene>
    <name evidence="1" type="ORF">ETP43_09540</name>
</gene>
<sequence>MLPLAMAYVPMQKFGKVYEPARGFQLGTIFPELCKPFCGKGGECRR</sequence>
<dbReference type="Pfam" id="PF11007">
    <property type="entry name" value="CotJA"/>
    <property type="match status" value="1"/>
</dbReference>
<evidence type="ECO:0000313" key="1">
    <source>
        <dbReference type="EMBL" id="RXS76722.1"/>
    </source>
</evidence>
<reference evidence="1 2" key="1">
    <citation type="submission" date="2019-01" db="EMBL/GenBank/DDBJ databases">
        <title>Blautia sp. nov. KGMB01111 isolated human feces.</title>
        <authorList>
            <person name="Park J.-E."/>
            <person name="Kim J.-S."/>
            <person name="Park S.-H."/>
        </authorList>
    </citation>
    <scope>NUCLEOTIDE SEQUENCE [LARGE SCALE GENOMIC DNA]</scope>
    <source>
        <strain evidence="1 2">KGMB01111</strain>
    </source>
</reference>
<name>A0A4Q1RLU5_9FIRM</name>
<organism evidence="1 2">
    <name type="scientific">Blautia faecicola</name>
    <dbReference type="NCBI Taxonomy" id="2509240"/>
    <lineage>
        <taxon>Bacteria</taxon>
        <taxon>Bacillati</taxon>
        <taxon>Bacillota</taxon>
        <taxon>Clostridia</taxon>
        <taxon>Lachnospirales</taxon>
        <taxon>Lachnospiraceae</taxon>
        <taxon>Blautia</taxon>
    </lineage>
</organism>
<comment type="caution">
    <text evidence="1">The sequence shown here is derived from an EMBL/GenBank/DDBJ whole genome shotgun (WGS) entry which is preliminary data.</text>
</comment>
<dbReference type="AlphaFoldDB" id="A0A4Q1RLU5"/>
<dbReference type="EMBL" id="SDKC01000001">
    <property type="protein sequence ID" value="RXS76722.1"/>
    <property type="molecule type" value="Genomic_DNA"/>
</dbReference>
<dbReference type="Proteomes" id="UP000290106">
    <property type="component" value="Unassembled WGS sequence"/>
</dbReference>